<dbReference type="InterPro" id="IPR000960">
    <property type="entry name" value="Flavin_mOase"/>
</dbReference>
<dbReference type="PRINTS" id="PR00419">
    <property type="entry name" value="ADXRDTASE"/>
</dbReference>
<reference evidence="12" key="1">
    <citation type="submission" date="2020-05" db="EMBL/GenBank/DDBJ databases">
        <title>WGS assembly of Panicum virgatum.</title>
        <authorList>
            <person name="Lovell J.T."/>
            <person name="Jenkins J."/>
            <person name="Shu S."/>
            <person name="Juenger T.E."/>
            <person name="Schmutz J."/>
        </authorList>
    </citation>
    <scope>NUCLEOTIDE SEQUENCE</scope>
    <source>
        <strain evidence="12">AP13</strain>
    </source>
</reference>
<evidence type="ECO:0000256" key="8">
    <source>
        <dbReference type="ARBA" id="ARBA00023002"/>
    </source>
</evidence>
<comment type="similarity">
    <text evidence="3">Belongs to the lysine N(6)-hydroxylase/L-ornithine N(5)-oxygenase family.</text>
</comment>
<evidence type="ECO:0000256" key="6">
    <source>
        <dbReference type="ARBA" id="ARBA00022827"/>
    </source>
</evidence>
<evidence type="ECO:0000256" key="5">
    <source>
        <dbReference type="ARBA" id="ARBA00022630"/>
    </source>
</evidence>
<evidence type="ECO:0000256" key="11">
    <source>
        <dbReference type="RuleBase" id="RU361177"/>
    </source>
</evidence>
<dbReference type="GO" id="GO:0050661">
    <property type="term" value="F:NADP binding"/>
    <property type="evidence" value="ECO:0007669"/>
    <property type="project" value="InterPro"/>
</dbReference>
<comment type="similarity">
    <text evidence="4 11">Belongs to the FMO family.</text>
</comment>
<evidence type="ECO:0000313" key="12">
    <source>
        <dbReference type="EMBL" id="KAG2606090.1"/>
    </source>
</evidence>
<evidence type="ECO:0000256" key="3">
    <source>
        <dbReference type="ARBA" id="ARBA00007588"/>
    </source>
</evidence>
<dbReference type="InterPro" id="IPR050346">
    <property type="entry name" value="FMO-like"/>
</dbReference>
<keyword evidence="6 11" id="KW-0274">FAD</keyword>
<sequence length="578" mass="63055">MMADGASISRNVIPETLDTRVASKKMDARKKRVAIVGAGPSGLAACKHALAKGFRPVVFESAAGVGGVWRRTLASTRLQTPASAYRFSDFPWPAPADAASAEGLFPRHDQVLEYLDAYARRFGVLERVRFGCKVLGASYVGATEREVAAWERWSGNGEAFGDGTGEWHLTVRHGDGGGESESTQGNLLSSTCAHGLAQESCSSEFGASDENQAVPKLPTFPHGRGPDAFRGRVLHSMEYSSMAHEDAAELVRGKRVAVVGAGKSAMDTVAQCAEANGCRYPCTMVYRSAHWMVDPKVARHVKFFTFTSCRWTELMVQKPGEGFLLSLLATMLSPLRWVASKVTEAYYKRSIPMREHGMVPDCGFEQASLGWRLGILPEGFYDRVDEGGVELRRCGSVGFCADGLVLDAGGEGERVVGADVVILCTGFDIDRPLRDVFASPWFSEMVASGDDGGGAVLPLYRHCVHPRIPQMAVVGYAESGSSIYPYEMMANWVAHLLDGAVRLPGVRDMERGVAEWARWGRWAQRSCGGFFLKSCVASVTTWYHDQLCRDMGYSPRRKDGLLAEWLQPYGPTDYAGIQ</sequence>
<comment type="pathway">
    <text evidence="2">Siderophore biosynthesis.</text>
</comment>
<name>A0A8T0T4X4_PANVG</name>
<dbReference type="PIRSF" id="PIRSF000332">
    <property type="entry name" value="FMO"/>
    <property type="match status" value="1"/>
</dbReference>
<evidence type="ECO:0000256" key="1">
    <source>
        <dbReference type="ARBA" id="ARBA00001974"/>
    </source>
</evidence>
<evidence type="ECO:0000256" key="10">
    <source>
        <dbReference type="ARBA" id="ARBA00049248"/>
    </source>
</evidence>
<dbReference type="InterPro" id="IPR036188">
    <property type="entry name" value="FAD/NAD-bd_sf"/>
</dbReference>
<proteinExistence type="inferred from homology"/>
<dbReference type="InterPro" id="IPR025700">
    <property type="entry name" value="Lys/Orn_oxygenase"/>
</dbReference>
<organism evidence="12 13">
    <name type="scientific">Panicum virgatum</name>
    <name type="common">Blackwell switchgrass</name>
    <dbReference type="NCBI Taxonomy" id="38727"/>
    <lineage>
        <taxon>Eukaryota</taxon>
        <taxon>Viridiplantae</taxon>
        <taxon>Streptophyta</taxon>
        <taxon>Embryophyta</taxon>
        <taxon>Tracheophyta</taxon>
        <taxon>Spermatophyta</taxon>
        <taxon>Magnoliopsida</taxon>
        <taxon>Liliopsida</taxon>
        <taxon>Poales</taxon>
        <taxon>Poaceae</taxon>
        <taxon>PACMAD clade</taxon>
        <taxon>Panicoideae</taxon>
        <taxon>Panicodae</taxon>
        <taxon>Paniceae</taxon>
        <taxon>Panicinae</taxon>
        <taxon>Panicum</taxon>
        <taxon>Panicum sect. Hiantes</taxon>
    </lineage>
</organism>
<keyword evidence="7" id="KW-0521">NADP</keyword>
<evidence type="ECO:0000256" key="2">
    <source>
        <dbReference type="ARBA" id="ARBA00004924"/>
    </source>
</evidence>
<dbReference type="SUPFAM" id="SSF51905">
    <property type="entry name" value="FAD/NAD(P)-binding domain"/>
    <property type="match status" value="2"/>
</dbReference>
<dbReference type="Pfam" id="PF13434">
    <property type="entry name" value="Lys_Orn_oxgnase"/>
    <property type="match status" value="1"/>
</dbReference>
<keyword evidence="5 11" id="KW-0285">Flavoprotein</keyword>
<protein>
    <recommendedName>
        <fullName evidence="11">Flavin-containing monooxygenase</fullName>
        <ecNumber evidence="11">1.-.-.-</ecNumber>
    </recommendedName>
</protein>
<evidence type="ECO:0000313" key="13">
    <source>
        <dbReference type="Proteomes" id="UP000823388"/>
    </source>
</evidence>
<dbReference type="Proteomes" id="UP000823388">
    <property type="component" value="Chromosome 4N"/>
</dbReference>
<gene>
    <name evidence="12" type="ORF">PVAP13_4NG003742</name>
</gene>
<dbReference type="Pfam" id="PF00743">
    <property type="entry name" value="FMO-like"/>
    <property type="match status" value="1"/>
</dbReference>
<keyword evidence="13" id="KW-1185">Reference proteome</keyword>
<dbReference type="InterPro" id="IPR020946">
    <property type="entry name" value="Flavin_mOase-like"/>
</dbReference>
<keyword evidence="11" id="KW-0503">Monooxygenase</keyword>
<dbReference type="AlphaFoldDB" id="A0A8T0T4X4"/>
<comment type="caution">
    <text evidence="12">The sequence shown here is derived from an EMBL/GenBank/DDBJ whole genome shotgun (WGS) entry which is preliminary data.</text>
</comment>
<evidence type="ECO:0000256" key="9">
    <source>
        <dbReference type="ARBA" id="ARBA00047598"/>
    </source>
</evidence>
<dbReference type="EC" id="1.-.-.-" evidence="11"/>
<dbReference type="GO" id="GO:0004499">
    <property type="term" value="F:N,N-dimethylaniline monooxygenase activity"/>
    <property type="evidence" value="ECO:0007669"/>
    <property type="project" value="InterPro"/>
</dbReference>
<comment type="cofactor">
    <cofactor evidence="1 11">
        <name>FAD</name>
        <dbReference type="ChEBI" id="CHEBI:57692"/>
    </cofactor>
</comment>
<comment type="catalytic activity">
    <reaction evidence="10">
        <text>L-ornithine + NADH + O2 = N(5)-hydroxy-L-ornithine + NAD(+) + H2O</text>
        <dbReference type="Rhea" id="RHEA:41512"/>
        <dbReference type="ChEBI" id="CHEBI:15377"/>
        <dbReference type="ChEBI" id="CHEBI:15379"/>
        <dbReference type="ChEBI" id="CHEBI:46911"/>
        <dbReference type="ChEBI" id="CHEBI:57540"/>
        <dbReference type="ChEBI" id="CHEBI:57945"/>
        <dbReference type="ChEBI" id="CHEBI:78275"/>
        <dbReference type="EC" id="1.14.13.196"/>
    </reaction>
</comment>
<dbReference type="EMBL" id="CM029044">
    <property type="protein sequence ID" value="KAG2606090.1"/>
    <property type="molecule type" value="Genomic_DNA"/>
</dbReference>
<evidence type="ECO:0000256" key="7">
    <source>
        <dbReference type="ARBA" id="ARBA00022857"/>
    </source>
</evidence>
<keyword evidence="8 11" id="KW-0560">Oxidoreductase</keyword>
<dbReference type="GO" id="GO:0050660">
    <property type="term" value="F:flavin adenine dinucleotide binding"/>
    <property type="evidence" value="ECO:0007669"/>
    <property type="project" value="InterPro"/>
</dbReference>
<dbReference type="FunFam" id="3.50.50.60:FF:000169">
    <property type="entry name" value="Flavin-containing monooxygenase"/>
    <property type="match status" value="1"/>
</dbReference>
<comment type="catalytic activity">
    <reaction evidence="9">
        <text>L-ornithine + NADPH + O2 = N(5)-hydroxy-L-ornithine + NADP(+) + H2O</text>
        <dbReference type="Rhea" id="RHEA:41508"/>
        <dbReference type="ChEBI" id="CHEBI:15377"/>
        <dbReference type="ChEBI" id="CHEBI:15379"/>
        <dbReference type="ChEBI" id="CHEBI:46911"/>
        <dbReference type="ChEBI" id="CHEBI:57783"/>
        <dbReference type="ChEBI" id="CHEBI:58349"/>
        <dbReference type="ChEBI" id="CHEBI:78275"/>
        <dbReference type="EC" id="1.14.13.196"/>
    </reaction>
</comment>
<dbReference type="PANTHER" id="PTHR23023">
    <property type="entry name" value="DIMETHYLANILINE MONOOXYGENASE"/>
    <property type="match status" value="1"/>
</dbReference>
<accession>A0A8T0T4X4</accession>
<evidence type="ECO:0000256" key="4">
    <source>
        <dbReference type="ARBA" id="ARBA00009183"/>
    </source>
</evidence>
<dbReference type="Gene3D" id="3.50.50.60">
    <property type="entry name" value="FAD/NAD(P)-binding domain"/>
    <property type="match status" value="3"/>
</dbReference>